<proteinExistence type="predicted"/>
<keyword evidence="1" id="KW-0732">Signal</keyword>
<dbReference type="EMBL" id="SDHZ01000001">
    <property type="protein sequence ID" value="RXK85265.1"/>
    <property type="molecule type" value="Genomic_DNA"/>
</dbReference>
<dbReference type="PROSITE" id="PS51257">
    <property type="entry name" value="PROKAR_LIPOPROTEIN"/>
    <property type="match status" value="1"/>
</dbReference>
<evidence type="ECO:0000313" key="2">
    <source>
        <dbReference type="EMBL" id="RXK85265.1"/>
    </source>
</evidence>
<dbReference type="OrthoDB" id="670574at2"/>
<dbReference type="Proteomes" id="UP000290545">
    <property type="component" value="Unassembled WGS sequence"/>
</dbReference>
<comment type="caution">
    <text evidence="2">The sequence shown here is derived from an EMBL/GenBank/DDBJ whole genome shotgun (WGS) entry which is preliminary data.</text>
</comment>
<protein>
    <recommendedName>
        <fullName evidence="4">DUF4352 domain-containing protein</fullName>
    </recommendedName>
</protein>
<dbReference type="AlphaFoldDB" id="A0A4Q1D991"/>
<dbReference type="RefSeq" id="WP_129001017.1">
    <property type="nucleotide sequence ID" value="NZ_SDHZ01000001.1"/>
</dbReference>
<evidence type="ECO:0000313" key="3">
    <source>
        <dbReference type="Proteomes" id="UP000290545"/>
    </source>
</evidence>
<feature type="signal peptide" evidence="1">
    <location>
        <begin position="1"/>
        <end position="27"/>
    </location>
</feature>
<organism evidence="2 3">
    <name type="scientific">Filimonas effusa</name>
    <dbReference type="NCBI Taxonomy" id="2508721"/>
    <lineage>
        <taxon>Bacteria</taxon>
        <taxon>Pseudomonadati</taxon>
        <taxon>Bacteroidota</taxon>
        <taxon>Chitinophagia</taxon>
        <taxon>Chitinophagales</taxon>
        <taxon>Chitinophagaceae</taxon>
        <taxon>Filimonas</taxon>
    </lineage>
</organism>
<evidence type="ECO:0008006" key="4">
    <source>
        <dbReference type="Google" id="ProtNLM"/>
    </source>
</evidence>
<feature type="chain" id="PRO_5020834121" description="DUF4352 domain-containing protein" evidence="1">
    <location>
        <begin position="28"/>
        <end position="165"/>
    </location>
</feature>
<name>A0A4Q1D991_9BACT</name>
<accession>A0A4Q1D991</accession>
<keyword evidence="3" id="KW-1185">Reference proteome</keyword>
<evidence type="ECO:0000256" key="1">
    <source>
        <dbReference type="SAM" id="SignalP"/>
    </source>
</evidence>
<reference evidence="2 3" key="1">
    <citation type="submission" date="2019-01" db="EMBL/GenBank/DDBJ databases">
        <title>Filimonas sp. strain TTM-71.</title>
        <authorList>
            <person name="Chen W.-M."/>
        </authorList>
    </citation>
    <scope>NUCLEOTIDE SEQUENCE [LARGE SCALE GENOMIC DNA]</scope>
    <source>
        <strain evidence="2 3">TTM-71</strain>
    </source>
</reference>
<sequence length="165" mass="18596">MKKIDRNILFILPACIALIGSACHSPAAVAKKEIHMAEIAQGQGSSIYVDRVPNRSVLKEQSADSSFDFCCYRVGWIDSATYTKDQEAKWTQYFNYEMQYDWTVVCEGDSLSPVLFQPIPGRNKQTSEGVLVFEVPKNQLPDTLIFKNSYGSDKVNQLIVLNPHK</sequence>
<gene>
    <name evidence="2" type="ORF">ESB13_00090</name>
</gene>